<evidence type="ECO:0000313" key="1">
    <source>
        <dbReference type="EMBL" id="KAJ3559538.1"/>
    </source>
</evidence>
<organism evidence="1 2">
    <name type="scientific">Phlebia brevispora</name>
    <dbReference type="NCBI Taxonomy" id="194682"/>
    <lineage>
        <taxon>Eukaryota</taxon>
        <taxon>Fungi</taxon>
        <taxon>Dikarya</taxon>
        <taxon>Basidiomycota</taxon>
        <taxon>Agaricomycotina</taxon>
        <taxon>Agaricomycetes</taxon>
        <taxon>Polyporales</taxon>
        <taxon>Meruliaceae</taxon>
        <taxon>Phlebia</taxon>
    </lineage>
</organism>
<accession>A0ACC1TEF9</accession>
<reference evidence="1" key="1">
    <citation type="submission" date="2022-07" db="EMBL/GenBank/DDBJ databases">
        <title>Genome Sequence of Phlebia brevispora.</title>
        <authorList>
            <person name="Buettner E."/>
        </authorList>
    </citation>
    <scope>NUCLEOTIDE SEQUENCE</scope>
    <source>
        <strain evidence="1">MPL23</strain>
    </source>
</reference>
<gene>
    <name evidence="1" type="ORF">NM688_g278</name>
</gene>
<protein>
    <submittedName>
        <fullName evidence="1">Uncharacterized protein</fullName>
    </submittedName>
</protein>
<sequence length="946" mass="109356">MTLSREDLHLPDEVILCQPSFLEGLGSIQPLGAQPQIPDVLRRKRRRYTDEDFDVLEDLEPMDMLPRELIPDRKARWQPPAMWYGWEYDEDKVLDFAMAHDLLSYTRVYLPLEDDATAANGYDPELAKTCTAREFSTDDTCMQVFMYFVRRLKIKPASGFPLNIMPISRWEINLPDEIITQPSFLDALGSIQPLNEEPKLPSILKYKRRRYTPEEICKIEELEPMDLLPRELIPNMTPYMQPPALYYGWEYDEDKVIEFARANCLLSYDNQGRRPLSELKGVDFDPVLVFYEPDCPDFYIVREFSADDTCMSVFLYFMEKLKITPASGYPLKYVLGRGDMKSIFALYGNWQLRQGLKAEDVAKLASAMNEHGLGGKPQCQVWAGPPLAANTSGTATYKSVFKGERLTQDATSSTSSPNHVLTLLQRHVDLAPLDEVPEIPPLLQRKRRRYTPQELGSLKNFEPLEMLPREFIPDMIPHWQPPAMWYGWEYDEGKVIEFAKAHDLLGYEKRRKPIAEKDNFDPALVSYDPKTPKYCTVRVYNADDTCMKVFYHFVRKLDIIPASGYPLKYVLGRGEIRSIFVLYGNWQLRQGLDLEDVAELISAMDEYGLGGKPEWWLDIVYFVSVPRNRVPAELGYAPCEKRSLQRMARQAMGTTWTMACVALATKDGRVIRQTSMARRQHGIRACSKADAQLHKTPHLQLPVTSRLFRGIMPLRRWELSLPDDIINHPSFLDDLGSIQPLDVDPEIPPLLERKRRRYTPQEIGTLRALEPLDMLPRELIPDTTGRWQPPAMWYGWEYDEDKVIEFAKAHDLVGYQNRFRPIAEKDKFDPALVSYDPKWPKYCTVRMFSVDDTCADVFHHFMEDLDIIPASGYPLKYVLGRGDMRSVFVLYGNWQLRQGLDAEDVAELVSAMDEHGLGGKPQWWLDTSQISWNIPETYRPPFVTNW</sequence>
<name>A0ACC1TEF9_9APHY</name>
<dbReference type="EMBL" id="JANHOG010000020">
    <property type="protein sequence ID" value="KAJ3559538.1"/>
    <property type="molecule type" value="Genomic_DNA"/>
</dbReference>
<keyword evidence="2" id="KW-1185">Reference proteome</keyword>
<comment type="caution">
    <text evidence="1">The sequence shown here is derived from an EMBL/GenBank/DDBJ whole genome shotgun (WGS) entry which is preliminary data.</text>
</comment>
<dbReference type="Proteomes" id="UP001148662">
    <property type="component" value="Unassembled WGS sequence"/>
</dbReference>
<proteinExistence type="predicted"/>
<evidence type="ECO:0000313" key="2">
    <source>
        <dbReference type="Proteomes" id="UP001148662"/>
    </source>
</evidence>